<dbReference type="Gene3D" id="3.40.50.10190">
    <property type="entry name" value="BRCT domain"/>
    <property type="match status" value="1"/>
</dbReference>
<gene>
    <name evidence="2" type="ORF">MNBD_GAMMA12-984</name>
</gene>
<organism evidence="2">
    <name type="scientific">hydrothermal vent metagenome</name>
    <dbReference type="NCBI Taxonomy" id="652676"/>
    <lineage>
        <taxon>unclassified sequences</taxon>
        <taxon>metagenomes</taxon>
        <taxon>ecological metagenomes</taxon>
    </lineage>
</organism>
<dbReference type="SUPFAM" id="SSF52113">
    <property type="entry name" value="BRCT domain"/>
    <property type="match status" value="1"/>
</dbReference>
<feature type="region of interest" description="Disordered" evidence="1">
    <location>
        <begin position="931"/>
        <end position="961"/>
    </location>
</feature>
<sequence>MAVEITLHDVNNAWITKNESTVELFLQLIDRDKPDTLQHRSDAYTFDSFISEINDWRFKQLSLEEQSSFRQEKLALLEGPNAEVPLSDKLKSHEFIMKLWQDNSQFSRQCLIELVAKVPLRYGPWKGIKALYKESELKNDIEIFGAIGARIDQEFCRNYGDINQVTIAYLSRRSWRYLRTLAKSFPITYPDAAVNFLKHYPSGMYGRYDSVMQKILEAGSDDDWDDRYNTLELWRRSPRPLFTLLESSQSEQVQEFAINLLKSEFRAVLRDTDPAWVVRLTSIKSEVVDEFIVWILKNTPRFELAQYKQLGLHEVVLKLLFSDSRSAVNYALDYARTNARDLEFDILISLLAVNDANLAKFALEILTEKDPRKDIGLEGFVKLSSTQRAYDFIVESLQKHFSPSELTPEWFLELLLSKHESRARFAVTQIFNIHTRKKLGLKFFSALLNGLQQQETWTSAYYHYHYDCVYSECIEFCIENLVEFDLNLLDLDSKKSLLYWPPVSSVIADWIDDGNIRLPVIDLNFLRALVYQPQWEDVAFIKELECSELIQFRQLHFNDELAESIKACMSDPRQFSARDIGFDWLLTLVKDDNPDYHDFATDLLLNAFSPEDFAETDDVSERADDSDAGLAVDFDLATFLFTGKLKTMTRKEAGEKVTQANGKILSTVSKNLDYLVIGDEGSPLYGEGKKGSKQVKAESLIESGAALKIISEAGFLQMLVSGAKTTDVSVQLAGCERLWRLLLSDDRQDAQIAKFALKYFRYHHIQIAKSIDDSIVDPGTEIPDEFLSLERMFPLFKHKSATLREFTLEVTRWELARWSPSIDQLMTMLSLPYANVRQFISNAIFAEDKPEHRFYRIDNSKFSVDSVYRLCDSSIPEAYEAGMMLVQKNDHHQIPERLFQLTETQNRKVRAFAIKQLWILYRDRGLSLSWSPNSSNSEQQKHNKGSRQSVSRPQDKPAEQDSLRKVLRKCLFEIPKGRITSNTTPEITLPEEELSDIRAVRLLPTSKAKLSLIETIRDIAIDDFEFAEYISPLFEEFKQSIGQSEQAACLVASTRIHYAHPSLSNAKENNQ</sequence>
<dbReference type="SUPFAM" id="SSF48371">
    <property type="entry name" value="ARM repeat"/>
    <property type="match status" value="1"/>
</dbReference>
<proteinExistence type="predicted"/>
<dbReference type="AlphaFoldDB" id="A0A3B0Y9Z8"/>
<evidence type="ECO:0000313" key="2">
    <source>
        <dbReference type="EMBL" id="VAW77645.1"/>
    </source>
</evidence>
<name>A0A3B0Y9Z8_9ZZZZ</name>
<dbReference type="EMBL" id="UOFL01000133">
    <property type="protein sequence ID" value="VAW77645.1"/>
    <property type="molecule type" value="Genomic_DNA"/>
</dbReference>
<dbReference type="InterPro" id="IPR036420">
    <property type="entry name" value="BRCT_dom_sf"/>
</dbReference>
<evidence type="ECO:0008006" key="3">
    <source>
        <dbReference type="Google" id="ProtNLM"/>
    </source>
</evidence>
<accession>A0A3B0Y9Z8</accession>
<dbReference type="CDD" id="cd17748">
    <property type="entry name" value="BRCT_DNA_ligase_like"/>
    <property type="match status" value="1"/>
</dbReference>
<dbReference type="InterPro" id="IPR016024">
    <property type="entry name" value="ARM-type_fold"/>
</dbReference>
<reference evidence="2" key="1">
    <citation type="submission" date="2018-06" db="EMBL/GenBank/DDBJ databases">
        <authorList>
            <person name="Zhirakovskaya E."/>
        </authorList>
    </citation>
    <scope>NUCLEOTIDE SEQUENCE</scope>
</reference>
<protein>
    <recommendedName>
        <fullName evidence="3">BRCT domain-containing protein</fullName>
    </recommendedName>
</protein>
<evidence type="ECO:0000256" key="1">
    <source>
        <dbReference type="SAM" id="MobiDB-lite"/>
    </source>
</evidence>